<evidence type="ECO:0000259" key="2">
    <source>
        <dbReference type="Pfam" id="PF05021"/>
    </source>
</evidence>
<dbReference type="PANTHER" id="PTHR12710">
    <property type="entry name" value="NUCLEAR PROTEIN LOCALIZATION 4"/>
    <property type="match status" value="1"/>
</dbReference>
<dbReference type="InterPro" id="IPR016563">
    <property type="entry name" value="Npl4"/>
</dbReference>
<feature type="domain" description="Nuclear pore localisation protein NPL4 C-terminal" evidence="2">
    <location>
        <begin position="614"/>
        <end position="768"/>
    </location>
</feature>
<comment type="caution">
    <text evidence="3">The sequence shown here is derived from an EMBL/GenBank/DDBJ whole genome shotgun (WGS) entry which is preliminary data.</text>
</comment>
<feature type="compositionally biased region" description="Basic and acidic residues" evidence="1">
    <location>
        <begin position="314"/>
        <end position="324"/>
    </location>
</feature>
<feature type="compositionally biased region" description="Basic and acidic residues" evidence="1">
    <location>
        <begin position="184"/>
        <end position="194"/>
    </location>
</feature>
<evidence type="ECO:0000313" key="4">
    <source>
        <dbReference type="Proteomes" id="UP000265618"/>
    </source>
</evidence>
<protein>
    <recommendedName>
        <fullName evidence="2">Nuclear pore localisation protein NPL4 C-terminal domain-containing protein</fullName>
    </recommendedName>
</protein>
<dbReference type="GO" id="GO:0005634">
    <property type="term" value="C:nucleus"/>
    <property type="evidence" value="ECO:0007669"/>
    <property type="project" value="TreeGrafter"/>
</dbReference>
<feature type="compositionally biased region" description="Basic and acidic residues" evidence="1">
    <location>
        <begin position="543"/>
        <end position="554"/>
    </location>
</feature>
<feature type="compositionally biased region" description="Basic and acidic residues" evidence="1">
    <location>
        <begin position="84"/>
        <end position="114"/>
    </location>
</feature>
<feature type="region of interest" description="Disordered" evidence="1">
    <location>
        <begin position="543"/>
        <end position="564"/>
    </location>
</feature>
<keyword evidence="4" id="KW-1185">Reference proteome</keyword>
<dbReference type="OrthoDB" id="10251089at2759"/>
<dbReference type="GO" id="GO:0031625">
    <property type="term" value="F:ubiquitin protein ligase binding"/>
    <property type="evidence" value="ECO:0007669"/>
    <property type="project" value="TreeGrafter"/>
</dbReference>
<dbReference type="GO" id="GO:0006511">
    <property type="term" value="P:ubiquitin-dependent protein catabolic process"/>
    <property type="evidence" value="ECO:0007669"/>
    <property type="project" value="InterPro"/>
</dbReference>
<dbReference type="GO" id="GO:0043130">
    <property type="term" value="F:ubiquitin binding"/>
    <property type="evidence" value="ECO:0007669"/>
    <property type="project" value="TreeGrafter"/>
</dbReference>
<accession>A0A9K3CTL7</accession>
<dbReference type="InterPro" id="IPR007717">
    <property type="entry name" value="NPL4_C"/>
</dbReference>
<dbReference type="Pfam" id="PF05021">
    <property type="entry name" value="NPL4"/>
    <property type="match status" value="1"/>
</dbReference>
<dbReference type="Proteomes" id="UP000265618">
    <property type="component" value="Unassembled WGS sequence"/>
</dbReference>
<dbReference type="PANTHER" id="PTHR12710:SF0">
    <property type="entry name" value="NUCLEAR PROTEIN LOCALIZATION PROTEIN 4 HOMOLOG"/>
    <property type="match status" value="1"/>
</dbReference>
<proteinExistence type="predicted"/>
<gene>
    <name evidence="3" type="ORF">KIPB_002899</name>
</gene>
<feature type="region of interest" description="Disordered" evidence="1">
    <location>
        <begin position="1"/>
        <end position="385"/>
    </location>
</feature>
<sequence>DKAAARKAVKEKERQKTQTPRKADASRGDASPKRTPGARSSPQSSPADAGGSGRLGHASSGRIGQSGGESPQGLLSPQSRSRRDRRDTGRRGRERDMDEGREWEREDERVEERPSGTVSGRRHRARSPQIQHSAGAGRMEGGRREGGERGVVSPEYVRREAEREREGARDMARSGVTPGVRGSNGDRERERDMTRGGQGRGPSRQQAYKPLTLEDHPVPHTMASSPQSGRVGARRTQSRPTAHTLAPGTNRRHSPHALPGLPLSPTRVRLDLASTEGGRERGGHAGYGRQREGEGGAVHTVFDDMHLSPSSRNSRGERRERDPQDDQPVTHNVDASWPLSPPPHSAVRGPRSGPPRSLRHPRDGPMSPSPSLATSSTPSAVPGPSSPVLYLDVDVGDGRVGQIGVRRDDNAFALAEAFVDAFQLSRSYIPKLTTLIQVGRVFGLQEKTRQIKALLFYDGRHEQGIPVESMKVPIEALGLSHGSIIFLKSPMAESAPKPKPKKYIDEFGPPPKIGPKCRHASSMRCPQCYEAWEKACRKALHLDSDDSEGERPEESPVGPFGKNSRSLKYLEHQENLKMRIRAQAKPKCTKVTVASQAANTFVAGLRETGYKQHRFGVLFGTFEEEKGTDRLRTHVEVIYEPPQMFSEGKILLDTSAGAKRTISHAEVVANALGLRRVGFISSYTPDTEGGSVLSAEEVALAASDIAHYGKWCCVVKASLLPKAEGEGEGVPDLSFEAYQVSRQAVKLHRRGDLDPSAGSAPHMLGVRSIVKVEAKDATEIDTSLLTVVVPIEHGQQISLRSEFPPLNRIVSPSQDDLRRWAERHAREPPQTRFSDFHLVNYMSTLLGDDDVINICDTVMGRVTDSTLAENYTLILKQFAGM</sequence>
<feature type="non-terminal residue" evidence="3">
    <location>
        <position position="1"/>
    </location>
</feature>
<dbReference type="EMBL" id="BDIP01000519">
    <property type="protein sequence ID" value="GIQ81865.1"/>
    <property type="molecule type" value="Genomic_DNA"/>
</dbReference>
<evidence type="ECO:0000256" key="1">
    <source>
        <dbReference type="SAM" id="MobiDB-lite"/>
    </source>
</evidence>
<feature type="compositionally biased region" description="Basic and acidic residues" evidence="1">
    <location>
        <begin position="156"/>
        <end position="172"/>
    </location>
</feature>
<feature type="compositionally biased region" description="Basic and acidic residues" evidence="1">
    <location>
        <begin position="277"/>
        <end position="294"/>
    </location>
</feature>
<feature type="compositionally biased region" description="Low complexity" evidence="1">
    <location>
        <begin position="365"/>
        <end position="382"/>
    </location>
</feature>
<dbReference type="AlphaFoldDB" id="A0A9K3CTL7"/>
<feature type="compositionally biased region" description="Basic and acidic residues" evidence="1">
    <location>
        <begin position="1"/>
        <end position="32"/>
    </location>
</feature>
<reference evidence="3 4" key="1">
    <citation type="journal article" date="2018" name="PLoS ONE">
        <title>The draft genome of Kipferlia bialata reveals reductive genome evolution in fornicate parasites.</title>
        <authorList>
            <person name="Tanifuji G."/>
            <person name="Takabayashi S."/>
            <person name="Kume K."/>
            <person name="Takagi M."/>
            <person name="Nakayama T."/>
            <person name="Kamikawa R."/>
            <person name="Inagaki Y."/>
            <person name="Hashimoto T."/>
        </authorList>
    </citation>
    <scope>NUCLEOTIDE SEQUENCE [LARGE SCALE GENOMIC DNA]</scope>
    <source>
        <strain evidence="3">NY0173</strain>
    </source>
</reference>
<organism evidence="3 4">
    <name type="scientific">Kipferlia bialata</name>
    <dbReference type="NCBI Taxonomy" id="797122"/>
    <lineage>
        <taxon>Eukaryota</taxon>
        <taxon>Metamonada</taxon>
        <taxon>Carpediemonas-like organisms</taxon>
        <taxon>Kipferlia</taxon>
    </lineage>
</organism>
<evidence type="ECO:0000313" key="3">
    <source>
        <dbReference type="EMBL" id="GIQ81865.1"/>
    </source>
</evidence>
<name>A0A9K3CTL7_9EUKA</name>